<dbReference type="Proteomes" id="UP001154252">
    <property type="component" value="Unassembled WGS sequence"/>
</dbReference>
<gene>
    <name evidence="3" type="ORF">PEGY_LOCUS3085</name>
</gene>
<comment type="caution">
    <text evidence="3">The sequence shown here is derived from an EMBL/GenBank/DDBJ whole genome shotgun (WGS) entry which is preliminary data.</text>
</comment>
<evidence type="ECO:0000313" key="4">
    <source>
        <dbReference type="Proteomes" id="UP001154252"/>
    </source>
</evidence>
<name>A0A9W4K889_9EURO</name>
<dbReference type="OrthoDB" id="20734at2759"/>
<dbReference type="InterPro" id="IPR018828">
    <property type="entry name" value="RRG7"/>
</dbReference>
<keyword evidence="2" id="KW-0496">Mitochondrion</keyword>
<dbReference type="GO" id="GO:0005739">
    <property type="term" value="C:mitochondrion"/>
    <property type="evidence" value="ECO:0007669"/>
    <property type="project" value="UniProtKB-SubCell"/>
</dbReference>
<proteinExistence type="predicted"/>
<organism evidence="3 4">
    <name type="scientific">Penicillium egyptiacum</name>
    <dbReference type="NCBI Taxonomy" id="1303716"/>
    <lineage>
        <taxon>Eukaryota</taxon>
        <taxon>Fungi</taxon>
        <taxon>Dikarya</taxon>
        <taxon>Ascomycota</taxon>
        <taxon>Pezizomycotina</taxon>
        <taxon>Eurotiomycetes</taxon>
        <taxon>Eurotiomycetidae</taxon>
        <taxon>Eurotiales</taxon>
        <taxon>Aspergillaceae</taxon>
        <taxon>Penicillium</taxon>
    </lineage>
</organism>
<dbReference type="EMBL" id="CAJVRC010000845">
    <property type="protein sequence ID" value="CAG8892318.1"/>
    <property type="molecule type" value="Genomic_DNA"/>
</dbReference>
<evidence type="ECO:0000256" key="2">
    <source>
        <dbReference type="ARBA" id="ARBA00023128"/>
    </source>
</evidence>
<dbReference type="PANTHER" id="PTHR28133:SF1">
    <property type="entry name" value="REQUIRED FOR RESPIRATORY GROWTH PROTEIN 7, MITOCHONDRIAL"/>
    <property type="match status" value="1"/>
</dbReference>
<evidence type="ECO:0008006" key="5">
    <source>
        <dbReference type="Google" id="ProtNLM"/>
    </source>
</evidence>
<reference evidence="3" key="1">
    <citation type="submission" date="2021-07" db="EMBL/GenBank/DDBJ databases">
        <authorList>
            <person name="Branca A.L. A."/>
        </authorList>
    </citation>
    <scope>NUCLEOTIDE SEQUENCE</scope>
</reference>
<accession>A0A9W4K889</accession>
<dbReference type="InterPro" id="IPR011856">
    <property type="entry name" value="tRNA_endonuc-like_dom_sf"/>
</dbReference>
<dbReference type="Pfam" id="PF10356">
    <property type="entry name" value="RRG7"/>
    <property type="match status" value="2"/>
</dbReference>
<dbReference type="PANTHER" id="PTHR28133">
    <property type="entry name" value="REQUIRED FOR RESPIRATORY GROWTH PROTEIN 7, MITOCHONDRIAL"/>
    <property type="match status" value="1"/>
</dbReference>
<keyword evidence="4" id="KW-1185">Reference proteome</keyword>
<protein>
    <recommendedName>
        <fullName evidence="5">Restriction endonuclease type IV Mrr domain-containing protein</fullName>
    </recommendedName>
</protein>
<comment type="subcellular location">
    <subcellularLocation>
        <location evidence="1">Mitochondrion</location>
    </subcellularLocation>
</comment>
<dbReference type="Gene3D" id="3.40.1350.10">
    <property type="match status" value="1"/>
</dbReference>
<sequence length="324" mass="36591">MRLLRLRHGLAAGYSALRLRQDNCRCFSSSRVHHELTPFTRRLFKIPSAPSPPAQHHNDLTTFLSYAEHISLPVTSTVHVGTHYEYTVLQTLRRYALSLSRIGGRDDAGIDLVGTWHLPERERERALPVLVQCKSLKTKLGPNVVRELEGTFRQAPVGWRTRETVGILVSPREATKGVRDTLARSTYPLFWMTIERDGTLKQALWNARAEVLGVGPLGVEMRYGTTEDAESGSVTKEMILTWDGCDIPHMDQVEQNLTEFAEQWAASWGMDLSKIQKGELLDVAEMVLPRDVSAQLLDRTISDADRKKVIQALQERLQQQPASE</sequence>
<dbReference type="AlphaFoldDB" id="A0A9W4K889"/>
<evidence type="ECO:0000256" key="1">
    <source>
        <dbReference type="ARBA" id="ARBA00004173"/>
    </source>
</evidence>
<evidence type="ECO:0000313" key="3">
    <source>
        <dbReference type="EMBL" id="CAG8892318.1"/>
    </source>
</evidence>
<dbReference type="GO" id="GO:0003676">
    <property type="term" value="F:nucleic acid binding"/>
    <property type="evidence" value="ECO:0007669"/>
    <property type="project" value="InterPro"/>
</dbReference>